<protein>
    <submittedName>
        <fullName evidence="1">Swi3-domain-containing protein</fullName>
    </submittedName>
</protein>
<gene>
    <name evidence="1" type="ORF">F4821DRAFT_232335</name>
</gene>
<keyword evidence="2" id="KW-1185">Reference proteome</keyword>
<organism evidence="1 2">
    <name type="scientific">Hypoxylon rubiginosum</name>
    <dbReference type="NCBI Taxonomy" id="110542"/>
    <lineage>
        <taxon>Eukaryota</taxon>
        <taxon>Fungi</taxon>
        <taxon>Dikarya</taxon>
        <taxon>Ascomycota</taxon>
        <taxon>Pezizomycotina</taxon>
        <taxon>Sordariomycetes</taxon>
        <taxon>Xylariomycetidae</taxon>
        <taxon>Xylariales</taxon>
        <taxon>Hypoxylaceae</taxon>
        <taxon>Hypoxylon</taxon>
    </lineage>
</organism>
<dbReference type="Proteomes" id="UP001497680">
    <property type="component" value="Unassembled WGS sequence"/>
</dbReference>
<reference evidence="1 2" key="1">
    <citation type="journal article" date="2022" name="New Phytol.">
        <title>Ecological generalism drives hyperdiversity of secondary metabolite gene clusters in xylarialean endophytes.</title>
        <authorList>
            <person name="Franco M.E.E."/>
            <person name="Wisecaver J.H."/>
            <person name="Arnold A.E."/>
            <person name="Ju Y.M."/>
            <person name="Slot J.C."/>
            <person name="Ahrendt S."/>
            <person name="Moore L.P."/>
            <person name="Eastman K.E."/>
            <person name="Scott K."/>
            <person name="Konkel Z."/>
            <person name="Mondo S.J."/>
            <person name="Kuo A."/>
            <person name="Hayes R.D."/>
            <person name="Haridas S."/>
            <person name="Andreopoulos B."/>
            <person name="Riley R."/>
            <person name="LaButti K."/>
            <person name="Pangilinan J."/>
            <person name="Lipzen A."/>
            <person name="Amirebrahimi M."/>
            <person name="Yan J."/>
            <person name="Adam C."/>
            <person name="Keymanesh K."/>
            <person name="Ng V."/>
            <person name="Louie K."/>
            <person name="Northen T."/>
            <person name="Drula E."/>
            <person name="Henrissat B."/>
            <person name="Hsieh H.M."/>
            <person name="Youens-Clark K."/>
            <person name="Lutzoni F."/>
            <person name="Miadlikowska J."/>
            <person name="Eastwood D.C."/>
            <person name="Hamelin R.C."/>
            <person name="Grigoriev I.V."/>
            <person name="U'Ren J.M."/>
        </authorList>
    </citation>
    <scope>NUCLEOTIDE SEQUENCE [LARGE SCALE GENOMIC DNA]</scope>
    <source>
        <strain evidence="1 2">ER1909</strain>
    </source>
</reference>
<evidence type="ECO:0000313" key="2">
    <source>
        <dbReference type="Proteomes" id="UP001497680"/>
    </source>
</evidence>
<comment type="caution">
    <text evidence="1">The sequence shown here is derived from an EMBL/GenBank/DDBJ whole genome shotgun (WGS) entry which is preliminary data.</text>
</comment>
<dbReference type="EMBL" id="MU394297">
    <property type="protein sequence ID" value="KAI6089175.1"/>
    <property type="molecule type" value="Genomic_DNA"/>
</dbReference>
<evidence type="ECO:0000313" key="1">
    <source>
        <dbReference type="EMBL" id="KAI6089175.1"/>
    </source>
</evidence>
<sequence length="384" mass="41780">MASRATSMAPQRPSNNDIDNYDVDDDLFGQSDNEASNGQAQSKKRKDAPDLGIDEAVAVKKKARDPIVKLDETRLLSEKGIPRLRRKASELKFKGKGHEFSDAARLLTFYQSWFDNLFPKAKFLDAAAMAEKAGHKKYMRMKRMEWIDEGKPKPAGLDEDEDLFGEPTNEPEERAAAIFPARIAPIFQNPETERPQTPARDDVPDDDDDFYNATPLASKTTQPSNTATSGSRETAAGGNSTSLFGSGGEPDEDDLDALMAEEEAQRAKPPTSIFGNGSSKAPQAPHRHDEPDEDDLDALMAEAEAQTQPKPSNTTSSAISKPAEVVADEDDDDLDALMAEAESHTQAPQSRTVSSSKSKEATDTLKDTADADEEAAMAEMDGLL</sequence>
<name>A0ACC0D8X4_9PEZI</name>
<accession>A0ACC0D8X4</accession>
<proteinExistence type="predicted"/>